<comment type="similarity">
    <text evidence="2">Belongs to the AIM9 family.</text>
</comment>
<dbReference type="OrthoDB" id="2831558at2759"/>
<comment type="subcellular location">
    <subcellularLocation>
        <location evidence="1">Mitochondrion</location>
    </subcellularLocation>
</comment>
<feature type="domain" description="Aminoglycoside phosphotransferase" evidence="7">
    <location>
        <begin position="308"/>
        <end position="352"/>
    </location>
</feature>
<evidence type="ECO:0000259" key="7">
    <source>
        <dbReference type="Pfam" id="PF01636"/>
    </source>
</evidence>
<dbReference type="Gene3D" id="3.90.1200.10">
    <property type="match status" value="1"/>
</dbReference>
<comment type="caution">
    <text evidence="8">The sequence shown here is derived from an EMBL/GenBank/DDBJ whole genome shotgun (WGS) entry which is preliminary data.</text>
</comment>
<evidence type="ECO:0000256" key="6">
    <source>
        <dbReference type="ARBA" id="ARBA00031849"/>
    </source>
</evidence>
<name>A0A9W9WGQ7_9EURO</name>
<dbReference type="EMBL" id="JAPWDO010000008">
    <property type="protein sequence ID" value="KAJ5459119.1"/>
    <property type="molecule type" value="Genomic_DNA"/>
</dbReference>
<reference evidence="8" key="1">
    <citation type="submission" date="2022-12" db="EMBL/GenBank/DDBJ databases">
        <authorList>
            <person name="Petersen C."/>
        </authorList>
    </citation>
    <scope>NUCLEOTIDE SEQUENCE</scope>
    <source>
        <strain evidence="8">IBT 17660</strain>
    </source>
</reference>
<evidence type="ECO:0000256" key="4">
    <source>
        <dbReference type="ARBA" id="ARBA00022946"/>
    </source>
</evidence>
<evidence type="ECO:0000256" key="5">
    <source>
        <dbReference type="ARBA" id="ARBA00023128"/>
    </source>
</evidence>
<dbReference type="PANTHER" id="PTHR36091">
    <property type="entry name" value="ALTERED INHERITANCE OF MITOCHONDRIA PROTEIN 9, MITOCHONDRIAL"/>
    <property type="match status" value="1"/>
</dbReference>
<keyword evidence="9" id="KW-1185">Reference proteome</keyword>
<dbReference type="SUPFAM" id="SSF56112">
    <property type="entry name" value="Protein kinase-like (PK-like)"/>
    <property type="match status" value="1"/>
</dbReference>
<dbReference type="PANTHER" id="PTHR36091:SF1">
    <property type="entry name" value="ALTERED INHERITANCE OF MITOCHONDRIA PROTEIN 9, MITOCHONDRIAL"/>
    <property type="match status" value="1"/>
</dbReference>
<sequence length="545" mass="61518">MLPSPSAKIPVPRGYTTEQIPRDDPYSYTSGRWLNRDELERKSRYIHFDFQALCERAIELCPGATRIVEHEKKEGGFNKVFIFIMDTGSQAVARLPTGIAGPARLTTNSEFATITYLQSKLALPIPKILDWKDTSSKPIGTEYIIQEHVKGVQLHYKWLEMNPEQHMLCTSALSLMIKKMASLDFPAYGSLYFSDAPIEASKKIPFDQGHGQGFCIGPHCGPIYWNQCPGNPSYMAAPVPIVALVSLTDLNFRDDLTSYSAGLIETGTSRLPKQEDTVSSKRPYQGSIEEHIHLLKSSQEVMEKLITDKRIQNAASPVLIHADFHMKNIYVSAEDPTIITGIIDWQSTSIEPAFLYQRQSPEFAALPAPSQTEILGQETEDTSQTESDRKDVSICNQTYDVVMSALIPRCAHRDSPDPALFSIIHYCHTTWTDSAVMLRQELIGLSARWKELQLDGLCPYSPTEEELQKQKQDSEDFEVEQRLMFWLMANMDTNSDGWVPNEDWESALEANRAAYHLWIEAARESEGEGELGVEKADILWPFDAR</sequence>
<proteinExistence type="inferred from homology"/>
<protein>
    <recommendedName>
        <fullName evidence="3">Altered inheritance of mitochondria protein 9, mitochondrial</fullName>
    </recommendedName>
    <alternativeName>
        <fullName evidence="6">Found in mitochondrial proteome protein 29</fullName>
    </alternativeName>
</protein>
<dbReference type="GO" id="GO:0005739">
    <property type="term" value="C:mitochondrion"/>
    <property type="evidence" value="ECO:0007669"/>
    <property type="project" value="UniProtKB-SubCell"/>
</dbReference>
<organism evidence="8 9">
    <name type="scientific">Penicillium desertorum</name>
    <dbReference type="NCBI Taxonomy" id="1303715"/>
    <lineage>
        <taxon>Eukaryota</taxon>
        <taxon>Fungi</taxon>
        <taxon>Dikarya</taxon>
        <taxon>Ascomycota</taxon>
        <taxon>Pezizomycotina</taxon>
        <taxon>Eurotiomycetes</taxon>
        <taxon>Eurotiomycetidae</taxon>
        <taxon>Eurotiales</taxon>
        <taxon>Aspergillaceae</taxon>
        <taxon>Penicillium</taxon>
    </lineage>
</organism>
<keyword evidence="4" id="KW-0809">Transit peptide</keyword>
<gene>
    <name evidence="8" type="ORF">N7530_011063</name>
</gene>
<evidence type="ECO:0000256" key="3">
    <source>
        <dbReference type="ARBA" id="ARBA00016197"/>
    </source>
</evidence>
<dbReference type="InterPro" id="IPR002575">
    <property type="entry name" value="Aminoglycoside_PTrfase"/>
</dbReference>
<dbReference type="InterPro" id="IPR051035">
    <property type="entry name" value="Mito_inheritance_9"/>
</dbReference>
<evidence type="ECO:0000256" key="1">
    <source>
        <dbReference type="ARBA" id="ARBA00004173"/>
    </source>
</evidence>
<keyword evidence="5" id="KW-0496">Mitochondrion</keyword>
<dbReference type="Proteomes" id="UP001147760">
    <property type="component" value="Unassembled WGS sequence"/>
</dbReference>
<dbReference type="Pfam" id="PF01636">
    <property type="entry name" value="APH"/>
    <property type="match status" value="1"/>
</dbReference>
<evidence type="ECO:0000313" key="8">
    <source>
        <dbReference type="EMBL" id="KAJ5459119.1"/>
    </source>
</evidence>
<evidence type="ECO:0000256" key="2">
    <source>
        <dbReference type="ARBA" id="ARBA00005543"/>
    </source>
</evidence>
<reference evidence="8" key="2">
    <citation type="journal article" date="2023" name="IMA Fungus">
        <title>Comparative genomic study of the Penicillium genus elucidates a diverse pangenome and 15 lateral gene transfer events.</title>
        <authorList>
            <person name="Petersen C."/>
            <person name="Sorensen T."/>
            <person name="Nielsen M.R."/>
            <person name="Sondergaard T.E."/>
            <person name="Sorensen J.L."/>
            <person name="Fitzpatrick D.A."/>
            <person name="Frisvad J.C."/>
            <person name="Nielsen K.L."/>
        </authorList>
    </citation>
    <scope>NUCLEOTIDE SEQUENCE</scope>
    <source>
        <strain evidence="8">IBT 17660</strain>
    </source>
</reference>
<dbReference type="InterPro" id="IPR011009">
    <property type="entry name" value="Kinase-like_dom_sf"/>
</dbReference>
<evidence type="ECO:0000313" key="9">
    <source>
        <dbReference type="Proteomes" id="UP001147760"/>
    </source>
</evidence>
<dbReference type="AlphaFoldDB" id="A0A9W9WGQ7"/>
<accession>A0A9W9WGQ7</accession>